<keyword evidence="10" id="KW-0326">Glycosidase</keyword>
<evidence type="ECO:0000256" key="14">
    <source>
        <dbReference type="ARBA" id="ARBA00038929"/>
    </source>
</evidence>
<dbReference type="InterPro" id="IPR001547">
    <property type="entry name" value="Glyco_hydro_5"/>
</dbReference>
<evidence type="ECO:0000313" key="19">
    <source>
        <dbReference type="EMBL" id="CCA75846.1"/>
    </source>
</evidence>
<evidence type="ECO:0000256" key="2">
    <source>
        <dbReference type="ARBA" id="ARBA00005641"/>
    </source>
</evidence>
<organism evidence="19 20">
    <name type="scientific">Serendipita indica (strain DSM 11827)</name>
    <name type="common">Root endophyte fungus</name>
    <name type="synonym">Piriformospora indica</name>
    <dbReference type="NCBI Taxonomy" id="1109443"/>
    <lineage>
        <taxon>Eukaryota</taxon>
        <taxon>Fungi</taxon>
        <taxon>Dikarya</taxon>
        <taxon>Basidiomycota</taxon>
        <taxon>Agaricomycotina</taxon>
        <taxon>Agaricomycetes</taxon>
        <taxon>Sebacinales</taxon>
        <taxon>Serendipitaceae</taxon>
        <taxon>Serendipita</taxon>
    </lineage>
</organism>
<keyword evidence="20" id="KW-1185">Reference proteome</keyword>
<dbReference type="InterPro" id="IPR017853">
    <property type="entry name" value="GH"/>
</dbReference>
<keyword evidence="7 17" id="KW-1133">Transmembrane helix</keyword>
<feature type="region of interest" description="Disordered" evidence="16">
    <location>
        <begin position="138"/>
        <end position="181"/>
    </location>
</feature>
<dbReference type="GO" id="GO:0005886">
    <property type="term" value="C:plasma membrane"/>
    <property type="evidence" value="ECO:0007669"/>
    <property type="project" value="UniProtKB-SubCell"/>
</dbReference>
<dbReference type="GO" id="GO:0004338">
    <property type="term" value="F:glucan exo-1,3-beta-glucosidase activity"/>
    <property type="evidence" value="ECO:0007669"/>
    <property type="project" value="UniProtKB-EC"/>
</dbReference>
<evidence type="ECO:0000256" key="7">
    <source>
        <dbReference type="ARBA" id="ARBA00022989"/>
    </source>
</evidence>
<comment type="function">
    <text evidence="13">Glucosidase involved in the degradation of cellulosic biomass. Active on lichenan.</text>
</comment>
<dbReference type="GO" id="GO:0009986">
    <property type="term" value="C:cell surface"/>
    <property type="evidence" value="ECO:0007669"/>
    <property type="project" value="TreeGrafter"/>
</dbReference>
<dbReference type="PANTHER" id="PTHR31297">
    <property type="entry name" value="GLUCAN ENDO-1,6-BETA-GLUCOSIDASE B"/>
    <property type="match status" value="1"/>
</dbReference>
<comment type="catalytic activity">
    <reaction evidence="12">
        <text>Successive hydrolysis of beta-D-glucose units from the non-reducing ends of (1-&gt;3)-beta-D-glucans, releasing alpha-glucose.</text>
        <dbReference type="EC" id="3.2.1.58"/>
    </reaction>
</comment>
<evidence type="ECO:0000256" key="13">
    <source>
        <dbReference type="ARBA" id="ARBA00037126"/>
    </source>
</evidence>
<dbReference type="FunFam" id="3.20.20.80:FF:000033">
    <property type="entry name" value="Glucan 1,3-beta-glucosidase A"/>
    <property type="match status" value="1"/>
</dbReference>
<dbReference type="eggNOG" id="ENOG502QRG8">
    <property type="taxonomic scope" value="Eukaryota"/>
</dbReference>
<dbReference type="AlphaFoldDB" id="G4TX03"/>
<feature type="transmembrane region" description="Helical" evidence="17">
    <location>
        <begin position="107"/>
        <end position="132"/>
    </location>
</feature>
<evidence type="ECO:0000256" key="1">
    <source>
        <dbReference type="ARBA" id="ARBA00004401"/>
    </source>
</evidence>
<feature type="compositionally biased region" description="Low complexity" evidence="16">
    <location>
        <begin position="151"/>
        <end position="164"/>
    </location>
</feature>
<dbReference type="GO" id="GO:0005576">
    <property type="term" value="C:extracellular region"/>
    <property type="evidence" value="ECO:0007669"/>
    <property type="project" value="TreeGrafter"/>
</dbReference>
<dbReference type="PANTHER" id="PTHR31297:SF34">
    <property type="entry name" value="GLUCAN 1,3-BETA-GLUCOSIDASE 2"/>
    <property type="match status" value="1"/>
</dbReference>
<evidence type="ECO:0000256" key="5">
    <source>
        <dbReference type="ARBA" id="ARBA00022801"/>
    </source>
</evidence>
<name>G4TX03_SERID</name>
<evidence type="ECO:0000256" key="3">
    <source>
        <dbReference type="ARBA" id="ARBA00022475"/>
    </source>
</evidence>
<dbReference type="InParanoid" id="G4TX03"/>
<dbReference type="EC" id="3.2.1.58" evidence="14"/>
<accession>G4TX03</accession>
<evidence type="ECO:0000313" key="20">
    <source>
        <dbReference type="Proteomes" id="UP000007148"/>
    </source>
</evidence>
<feature type="domain" description="Glycoside hydrolase family 5" evidence="18">
    <location>
        <begin position="273"/>
        <end position="438"/>
    </location>
</feature>
<sequence length="752" mass="81574">MAQTAETTAHEQLGSGGDSPQLLSTEPVDFARPRPAFFDNTSRASSATLEARASGYGSIAGLNPKGEPEDQGASREKVQDAGVANANNLSQRDELPAPVQRRTRRRVLVGVFAVVGCVIVVLAIVLPVYFVVVRKRDSDSGHVGSTGSGDSGTNTDNGGTNSGNTPPPNTPTWGGDGSLVTKEDGTTFTYNNTFGGYWVYDPANPLNNSAKAQSWTPSLAEQWRYGIHKMYGVNLGGWLNLEPFISPALYEPFYPNAVDEWTLSELIQARDGNLNAIEEHYKTFIVEEDFAMIAAAGLNWIRIPIAFWAVEKYDNEPFLERVSWTYFLKAITWARKYGLRINLDLHAVPGSQNGWNHSGKLGDINFLRGVMGLANAERTLDYIRIITEFISQPEYRDVVPMFGILNEPRSNFGSGYPKEAMQAWYAEAYRIIRTAGGTGAGNGPYVSIHDAFYGMSGWTGYTSTADRLAMDHHPYLVFGEPIDLPPSGFVPLPCSRWAGMFADASNAFGLTTAGEWSHAINDCGLYLNAVGRGTRYEGTFESTTRIGDCAQWDDYSTWSQDTKDALRGMSLSTMDALQNWFFWTWRIGETLQTGKVRAPFWSYKLGLQEGWSPTDPRDSIGQCQRLGQATNTFTGPLQPYQIGGTGQGGVGALDAYPWPPSAIGGGFAAAAVPRYTPTGSLLTMPGVTVTSLGSSATFAVGDGWANDADTTPMRVPVQGCVYPNQWDANNAAVPACGVGIAKRDAPTPAPML</sequence>
<dbReference type="Gene3D" id="3.20.20.80">
    <property type="entry name" value="Glycosidases"/>
    <property type="match status" value="1"/>
</dbReference>
<keyword evidence="8 17" id="KW-0472">Membrane</keyword>
<dbReference type="HOGENOM" id="CLU_004624_6_1_1"/>
<evidence type="ECO:0000256" key="10">
    <source>
        <dbReference type="ARBA" id="ARBA00023295"/>
    </source>
</evidence>
<keyword evidence="4 17" id="KW-0812">Transmembrane</keyword>
<dbReference type="OrthoDB" id="62120at2759"/>
<feature type="compositionally biased region" description="Basic and acidic residues" evidence="16">
    <location>
        <begin position="66"/>
        <end position="79"/>
    </location>
</feature>
<evidence type="ECO:0000256" key="16">
    <source>
        <dbReference type="SAM" id="MobiDB-lite"/>
    </source>
</evidence>
<evidence type="ECO:0000256" key="9">
    <source>
        <dbReference type="ARBA" id="ARBA00023180"/>
    </source>
</evidence>
<dbReference type="STRING" id="1109443.G4TX03"/>
<keyword evidence="11" id="KW-0961">Cell wall biogenesis/degradation</keyword>
<evidence type="ECO:0000256" key="11">
    <source>
        <dbReference type="ARBA" id="ARBA00023316"/>
    </source>
</evidence>
<dbReference type="OMA" id="YAITIGQ"/>
<proteinExistence type="inferred from homology"/>
<dbReference type="Proteomes" id="UP000007148">
    <property type="component" value="Unassembled WGS sequence"/>
</dbReference>
<protein>
    <recommendedName>
        <fullName evidence="14">glucan 1,3-beta-glucosidase</fullName>
        <ecNumber evidence="14">3.2.1.58</ecNumber>
    </recommendedName>
    <alternativeName>
        <fullName evidence="15">Exo-1,3-beta-glucanase D</fullName>
    </alternativeName>
</protein>
<gene>
    <name evidence="19" type="ORF">PIIN_09834</name>
</gene>
<dbReference type="FunCoup" id="G4TX03">
    <property type="interactions" value="25"/>
</dbReference>
<evidence type="ECO:0000256" key="12">
    <source>
        <dbReference type="ARBA" id="ARBA00036824"/>
    </source>
</evidence>
<evidence type="ECO:0000256" key="17">
    <source>
        <dbReference type="SAM" id="Phobius"/>
    </source>
</evidence>
<keyword evidence="3" id="KW-1003">Cell membrane</keyword>
<dbReference type="InterPro" id="IPR050386">
    <property type="entry name" value="Glycosyl_hydrolase_5"/>
</dbReference>
<dbReference type="EMBL" id="CAFZ01000534">
    <property type="protein sequence ID" value="CCA75846.1"/>
    <property type="molecule type" value="Genomic_DNA"/>
</dbReference>
<comment type="subcellular location">
    <subcellularLocation>
        <location evidence="1">Cell membrane</location>
        <topology evidence="1">Single-pass type II membrane protein</topology>
    </subcellularLocation>
</comment>
<evidence type="ECO:0000256" key="6">
    <source>
        <dbReference type="ARBA" id="ARBA00022968"/>
    </source>
</evidence>
<evidence type="ECO:0000256" key="8">
    <source>
        <dbReference type="ARBA" id="ARBA00023136"/>
    </source>
</evidence>
<keyword evidence="5" id="KW-0378">Hydrolase</keyword>
<keyword evidence="9" id="KW-0325">Glycoprotein</keyword>
<comment type="caution">
    <text evidence="19">The sequence shown here is derived from an EMBL/GenBank/DDBJ whole genome shotgun (WGS) entry which is preliminary data.</text>
</comment>
<dbReference type="Pfam" id="PF00150">
    <property type="entry name" value="Cellulase"/>
    <property type="match status" value="1"/>
</dbReference>
<dbReference type="SUPFAM" id="SSF51445">
    <property type="entry name" value="(Trans)glycosidases"/>
    <property type="match status" value="1"/>
</dbReference>
<evidence type="ECO:0000259" key="18">
    <source>
        <dbReference type="Pfam" id="PF00150"/>
    </source>
</evidence>
<evidence type="ECO:0000256" key="4">
    <source>
        <dbReference type="ARBA" id="ARBA00022692"/>
    </source>
</evidence>
<dbReference type="GO" id="GO:0009251">
    <property type="term" value="P:glucan catabolic process"/>
    <property type="evidence" value="ECO:0007669"/>
    <property type="project" value="TreeGrafter"/>
</dbReference>
<evidence type="ECO:0000256" key="15">
    <source>
        <dbReference type="ARBA" id="ARBA00041260"/>
    </source>
</evidence>
<reference evidence="19 20" key="1">
    <citation type="journal article" date="2011" name="PLoS Pathog.">
        <title>Endophytic Life Strategies Decoded by Genome and Transcriptome Analyses of the Mutualistic Root Symbiont Piriformospora indica.</title>
        <authorList>
            <person name="Zuccaro A."/>
            <person name="Lahrmann U."/>
            <person name="Guldener U."/>
            <person name="Langen G."/>
            <person name="Pfiffi S."/>
            <person name="Biedenkopf D."/>
            <person name="Wong P."/>
            <person name="Samans B."/>
            <person name="Grimm C."/>
            <person name="Basiewicz M."/>
            <person name="Murat C."/>
            <person name="Martin F."/>
            <person name="Kogel K.H."/>
        </authorList>
    </citation>
    <scope>NUCLEOTIDE SEQUENCE [LARGE SCALE GENOMIC DNA]</scope>
    <source>
        <strain evidence="19 20">DSM 11827</strain>
    </source>
</reference>
<feature type="region of interest" description="Disordered" evidence="16">
    <location>
        <begin position="57"/>
        <end position="97"/>
    </location>
</feature>
<comment type="similarity">
    <text evidence="2">Belongs to the glycosyl hydrolase 5 (cellulase A) family.</text>
</comment>
<keyword evidence="6" id="KW-0735">Signal-anchor</keyword>
<dbReference type="GO" id="GO:0071555">
    <property type="term" value="P:cell wall organization"/>
    <property type="evidence" value="ECO:0007669"/>
    <property type="project" value="UniProtKB-KW"/>
</dbReference>
<feature type="region of interest" description="Disordered" evidence="16">
    <location>
        <begin position="1"/>
        <end position="43"/>
    </location>
</feature>